<accession>A0ACA9PTB0</accession>
<feature type="non-terminal residue" evidence="1">
    <location>
        <position position="209"/>
    </location>
</feature>
<evidence type="ECO:0000313" key="2">
    <source>
        <dbReference type="Proteomes" id="UP000789702"/>
    </source>
</evidence>
<protein>
    <submittedName>
        <fullName evidence="1">17371_t:CDS:1</fullName>
    </submittedName>
</protein>
<dbReference type="Proteomes" id="UP000789702">
    <property type="component" value="Unassembled WGS sequence"/>
</dbReference>
<evidence type="ECO:0000313" key="1">
    <source>
        <dbReference type="EMBL" id="CAG8723403.1"/>
    </source>
</evidence>
<sequence>MNNLLENQIEVENDQSSRPTTPHMQVIPANQSVKSWVWLFVNKQTRCCQVIIEDKGKEEAEVINSETHNRNFPLEQNKIKRITYHLIDWLIDDMQAFHVVENRKFQNFVHELESFYSIPYPIASDTETRWNSTFFLLERLIYFRNTLSILGNKLALDPDRTTRNDGDNLKKLLLNSDNWTSLEELILLLRPFVDATNLTSGSSYSTLSL</sequence>
<dbReference type="EMBL" id="CAJVPU010033804">
    <property type="protein sequence ID" value="CAG8723403.1"/>
    <property type="molecule type" value="Genomic_DNA"/>
</dbReference>
<comment type="caution">
    <text evidence="1">The sequence shown here is derived from an EMBL/GenBank/DDBJ whole genome shotgun (WGS) entry which is preliminary data.</text>
</comment>
<gene>
    <name evidence="1" type="ORF">DHETER_LOCUS12966</name>
</gene>
<organism evidence="1 2">
    <name type="scientific">Dentiscutata heterogama</name>
    <dbReference type="NCBI Taxonomy" id="1316150"/>
    <lineage>
        <taxon>Eukaryota</taxon>
        <taxon>Fungi</taxon>
        <taxon>Fungi incertae sedis</taxon>
        <taxon>Mucoromycota</taxon>
        <taxon>Glomeromycotina</taxon>
        <taxon>Glomeromycetes</taxon>
        <taxon>Diversisporales</taxon>
        <taxon>Gigasporaceae</taxon>
        <taxon>Dentiscutata</taxon>
    </lineage>
</organism>
<name>A0ACA9PTB0_9GLOM</name>
<proteinExistence type="predicted"/>
<keyword evidence="2" id="KW-1185">Reference proteome</keyword>
<reference evidence="1" key="1">
    <citation type="submission" date="2021-06" db="EMBL/GenBank/DDBJ databases">
        <authorList>
            <person name="Kallberg Y."/>
            <person name="Tangrot J."/>
            <person name="Rosling A."/>
        </authorList>
    </citation>
    <scope>NUCLEOTIDE SEQUENCE</scope>
    <source>
        <strain evidence="1">IL203A</strain>
    </source>
</reference>